<evidence type="ECO:0000259" key="10">
    <source>
        <dbReference type="PROSITE" id="PS01124"/>
    </source>
</evidence>
<dbReference type="InterPro" id="IPR001789">
    <property type="entry name" value="Sig_transdc_resp-reg_receiver"/>
</dbReference>
<comment type="subcellular location">
    <subcellularLocation>
        <location evidence="1">Cytoplasm</location>
    </subcellularLocation>
</comment>
<dbReference type="SMART" id="SM00342">
    <property type="entry name" value="HTH_ARAC"/>
    <property type="match status" value="1"/>
</dbReference>
<dbReference type="SUPFAM" id="SSF46689">
    <property type="entry name" value="Homeodomain-like"/>
    <property type="match status" value="1"/>
</dbReference>
<evidence type="ECO:0000256" key="3">
    <source>
        <dbReference type="ARBA" id="ARBA00022553"/>
    </source>
</evidence>
<dbReference type="SUPFAM" id="SSF52172">
    <property type="entry name" value="CheY-like"/>
    <property type="match status" value="1"/>
</dbReference>
<keyword evidence="13" id="KW-1185">Reference proteome</keyword>
<evidence type="ECO:0000256" key="4">
    <source>
        <dbReference type="ARBA" id="ARBA00023012"/>
    </source>
</evidence>
<sequence length="442" mass="50160">MGKFMKSTVTTSTETDETSASTTVMEIKPDSHVAKKFRVLIADDEPIIREGIRDAIDWTTLGMEVVGEAEDGEEALERAADLGVDIVLVDMNMPFLNGIELIRALQQKCPGCRYLIISGHDEFAYAQEAVRLGVEDYILKPVQAEQLYAALERLHQRLTEEHQRTAYVQQAAHQIERNIPLLRQRFMLEWLEGQAEGRDLTEQLVFLRLPAVPPVQIGIVRWPAAEARQTILRENDRQLFLFAVENIISELLGDVPHVLFRDVSGLIGMCLWQEAPEEIESLLEQQISSCLNIAIHAHVATHAGTLEETSDTYRLCRERVYGEVQLSPLVRRARQLIHEEYAERELTLESLASRLQVSAVYLSRVLKKELNDSFVTLVTHARIRKAIQLLDSTTLPIHTIAERVGYDTQHYFSTAFKKTMGISPAQYRKDGGTAYRPSVNRM</sequence>
<dbReference type="EMBL" id="JAGIKV010000007">
    <property type="protein sequence ID" value="MBP2245738.1"/>
    <property type="molecule type" value="Genomic_DNA"/>
</dbReference>
<evidence type="ECO:0000256" key="7">
    <source>
        <dbReference type="ARBA" id="ARBA00023163"/>
    </source>
</evidence>
<evidence type="ECO:0000256" key="9">
    <source>
        <dbReference type="SAM" id="MobiDB-lite"/>
    </source>
</evidence>
<dbReference type="PROSITE" id="PS50110">
    <property type="entry name" value="RESPONSE_REGULATORY"/>
    <property type="match status" value="1"/>
</dbReference>
<organism evidence="12 13">
    <name type="scientific">Paenibacillus xylanexedens</name>
    <dbReference type="NCBI Taxonomy" id="528191"/>
    <lineage>
        <taxon>Bacteria</taxon>
        <taxon>Bacillati</taxon>
        <taxon>Bacillota</taxon>
        <taxon>Bacilli</taxon>
        <taxon>Bacillales</taxon>
        <taxon>Paenibacillaceae</taxon>
        <taxon>Paenibacillus</taxon>
    </lineage>
</organism>
<dbReference type="Proteomes" id="UP000810207">
    <property type="component" value="Unassembled WGS sequence"/>
</dbReference>
<dbReference type="InterPro" id="IPR051552">
    <property type="entry name" value="HptR"/>
</dbReference>
<dbReference type="PANTHER" id="PTHR42713">
    <property type="entry name" value="HISTIDINE KINASE-RELATED"/>
    <property type="match status" value="1"/>
</dbReference>
<evidence type="ECO:0000313" key="12">
    <source>
        <dbReference type="EMBL" id="MBP2245738.1"/>
    </source>
</evidence>
<accession>A0ABS4RS68</accession>
<dbReference type="Gene3D" id="1.10.10.60">
    <property type="entry name" value="Homeodomain-like"/>
    <property type="match status" value="2"/>
</dbReference>
<dbReference type="PROSITE" id="PS00041">
    <property type="entry name" value="HTH_ARAC_FAMILY_1"/>
    <property type="match status" value="1"/>
</dbReference>
<dbReference type="SMART" id="SM00448">
    <property type="entry name" value="REC"/>
    <property type="match status" value="1"/>
</dbReference>
<reference evidence="12 13" key="1">
    <citation type="submission" date="2021-03" db="EMBL/GenBank/DDBJ databases">
        <title>Genomic Encyclopedia of Type Strains, Phase IV (KMG-IV): sequencing the most valuable type-strain genomes for metagenomic binning, comparative biology and taxonomic classification.</title>
        <authorList>
            <person name="Goeker M."/>
        </authorList>
    </citation>
    <scope>NUCLEOTIDE SEQUENCE [LARGE SCALE GENOMIC DNA]</scope>
    <source>
        <strain evidence="12 13">DSM 21292</strain>
    </source>
</reference>
<evidence type="ECO:0000256" key="5">
    <source>
        <dbReference type="ARBA" id="ARBA00023015"/>
    </source>
</evidence>
<dbReference type="Pfam" id="PF12833">
    <property type="entry name" value="HTH_18"/>
    <property type="match status" value="1"/>
</dbReference>
<feature type="region of interest" description="Disordered" evidence="9">
    <location>
        <begin position="1"/>
        <end position="24"/>
    </location>
</feature>
<keyword evidence="2" id="KW-0963">Cytoplasm</keyword>
<evidence type="ECO:0000259" key="11">
    <source>
        <dbReference type="PROSITE" id="PS50110"/>
    </source>
</evidence>
<keyword evidence="6" id="KW-0238">DNA-binding</keyword>
<evidence type="ECO:0000256" key="8">
    <source>
        <dbReference type="PROSITE-ProRule" id="PRU00169"/>
    </source>
</evidence>
<keyword evidence="3 8" id="KW-0597">Phosphoprotein</keyword>
<dbReference type="InterPro" id="IPR020449">
    <property type="entry name" value="Tscrpt_reg_AraC-type_HTH"/>
</dbReference>
<dbReference type="InterPro" id="IPR018060">
    <property type="entry name" value="HTH_AraC"/>
</dbReference>
<evidence type="ECO:0000256" key="1">
    <source>
        <dbReference type="ARBA" id="ARBA00004496"/>
    </source>
</evidence>
<dbReference type="Gene3D" id="3.40.50.2300">
    <property type="match status" value="1"/>
</dbReference>
<dbReference type="PROSITE" id="PS01124">
    <property type="entry name" value="HTH_ARAC_FAMILY_2"/>
    <property type="match status" value="1"/>
</dbReference>
<dbReference type="PRINTS" id="PR00032">
    <property type="entry name" value="HTHARAC"/>
</dbReference>
<feature type="domain" description="Response regulatory" evidence="11">
    <location>
        <begin position="38"/>
        <end position="155"/>
    </location>
</feature>
<evidence type="ECO:0000256" key="6">
    <source>
        <dbReference type="ARBA" id="ARBA00023125"/>
    </source>
</evidence>
<dbReference type="InterPro" id="IPR018062">
    <property type="entry name" value="HTH_AraC-typ_CS"/>
</dbReference>
<dbReference type="CDD" id="cd17536">
    <property type="entry name" value="REC_YesN-like"/>
    <property type="match status" value="1"/>
</dbReference>
<protein>
    <submittedName>
        <fullName evidence="12">Two-component system response regulator YesN</fullName>
    </submittedName>
</protein>
<feature type="compositionally biased region" description="Low complexity" evidence="9">
    <location>
        <begin position="7"/>
        <end position="24"/>
    </location>
</feature>
<evidence type="ECO:0000256" key="2">
    <source>
        <dbReference type="ARBA" id="ARBA00022490"/>
    </source>
</evidence>
<dbReference type="InterPro" id="IPR011006">
    <property type="entry name" value="CheY-like_superfamily"/>
</dbReference>
<dbReference type="PANTHER" id="PTHR42713:SF3">
    <property type="entry name" value="TRANSCRIPTIONAL REGULATORY PROTEIN HPTR"/>
    <property type="match status" value="1"/>
</dbReference>
<feature type="domain" description="HTH araC/xylS-type" evidence="10">
    <location>
        <begin position="331"/>
        <end position="430"/>
    </location>
</feature>
<comment type="caution">
    <text evidence="12">The sequence shown here is derived from an EMBL/GenBank/DDBJ whole genome shotgun (WGS) entry which is preliminary data.</text>
</comment>
<keyword evidence="4" id="KW-0902">Two-component regulatory system</keyword>
<dbReference type="Pfam" id="PF00072">
    <property type="entry name" value="Response_reg"/>
    <property type="match status" value="1"/>
</dbReference>
<evidence type="ECO:0000313" key="13">
    <source>
        <dbReference type="Proteomes" id="UP000810207"/>
    </source>
</evidence>
<proteinExistence type="predicted"/>
<dbReference type="InterPro" id="IPR009057">
    <property type="entry name" value="Homeodomain-like_sf"/>
</dbReference>
<gene>
    <name evidence="12" type="ORF">J2Z28_002356</name>
</gene>
<feature type="modified residue" description="4-aspartylphosphate" evidence="8">
    <location>
        <position position="90"/>
    </location>
</feature>
<name>A0ABS4RS68_PAEXY</name>
<keyword evidence="7" id="KW-0804">Transcription</keyword>
<keyword evidence="5" id="KW-0805">Transcription regulation</keyword>